<evidence type="ECO:0000256" key="2">
    <source>
        <dbReference type="ARBA" id="ARBA00004240"/>
    </source>
</evidence>
<dbReference type="SUPFAM" id="SSF57903">
    <property type="entry name" value="FYVE/PHD zinc finger"/>
    <property type="match status" value="1"/>
</dbReference>
<dbReference type="PANTHER" id="PTHR11254">
    <property type="entry name" value="HECT DOMAIN UBIQUITIN-PROTEIN LIGASE"/>
    <property type="match status" value="1"/>
</dbReference>
<evidence type="ECO:0000256" key="19">
    <source>
        <dbReference type="SAM" id="MobiDB-lite"/>
    </source>
</evidence>
<feature type="compositionally biased region" description="Acidic residues" evidence="19">
    <location>
        <begin position="513"/>
        <end position="522"/>
    </location>
</feature>
<evidence type="ECO:0000256" key="15">
    <source>
        <dbReference type="ARBA" id="ARBA00041409"/>
    </source>
</evidence>
<feature type="compositionally biased region" description="Basic residues" evidence="19">
    <location>
        <begin position="41"/>
        <end position="68"/>
    </location>
</feature>
<gene>
    <name evidence="21" type="ORF">SmJEL517_g06073</name>
</gene>
<accession>A0A507BHL8</accession>
<feature type="repeat" description="ANK" evidence="17">
    <location>
        <begin position="722"/>
        <end position="750"/>
    </location>
</feature>
<evidence type="ECO:0000259" key="20">
    <source>
        <dbReference type="PROSITE" id="PS50237"/>
    </source>
</evidence>
<proteinExistence type="predicted"/>
<comment type="pathway">
    <text evidence="3">Protein modification; protein ubiquitination.</text>
</comment>
<dbReference type="GO" id="GO:0032580">
    <property type="term" value="C:Golgi cisterna membrane"/>
    <property type="evidence" value="ECO:0007669"/>
    <property type="project" value="UniProtKB-SubCell"/>
</dbReference>
<evidence type="ECO:0000313" key="21">
    <source>
        <dbReference type="EMBL" id="TPX30350.1"/>
    </source>
</evidence>
<dbReference type="PROSITE" id="PS01359">
    <property type="entry name" value="ZF_PHD_1"/>
    <property type="match status" value="1"/>
</dbReference>
<feature type="compositionally biased region" description="Low complexity" evidence="19">
    <location>
        <begin position="22"/>
        <end position="40"/>
    </location>
</feature>
<protein>
    <recommendedName>
        <fullName evidence="14">E3 ubiquitin-protein ligase HACE1</fullName>
        <ecNumber evidence="4">2.3.2.26</ecNumber>
    </recommendedName>
    <alternativeName>
        <fullName evidence="16">HECT domain and ankyrin repeat-containing E3 ubiquitin-protein ligase 1</fullName>
    </alternativeName>
    <alternativeName>
        <fullName evidence="15">HECT-type E3 ubiquitin transferase HACE1</fullName>
    </alternativeName>
</protein>
<name>A0A507BHL8_9FUNG</name>
<feature type="compositionally biased region" description="Basic residues" evidence="19">
    <location>
        <begin position="173"/>
        <end position="182"/>
    </location>
</feature>
<dbReference type="Gene3D" id="3.30.2410.10">
    <property type="entry name" value="Hect, E3 ligase catalytic domain"/>
    <property type="match status" value="1"/>
</dbReference>
<evidence type="ECO:0000256" key="18">
    <source>
        <dbReference type="PROSITE-ProRule" id="PRU00104"/>
    </source>
</evidence>
<feature type="compositionally biased region" description="Acidic residues" evidence="19">
    <location>
        <begin position="394"/>
        <end position="407"/>
    </location>
</feature>
<evidence type="ECO:0000256" key="4">
    <source>
        <dbReference type="ARBA" id="ARBA00012485"/>
    </source>
</evidence>
<dbReference type="Gene3D" id="3.30.2160.10">
    <property type="entry name" value="Hect, E3 ligase catalytic domain"/>
    <property type="match status" value="1"/>
</dbReference>
<dbReference type="OrthoDB" id="423283at2759"/>
<evidence type="ECO:0000256" key="17">
    <source>
        <dbReference type="PROSITE-ProRule" id="PRU00023"/>
    </source>
</evidence>
<keyword evidence="8 18" id="KW-0833">Ubl conjugation pathway</keyword>
<feature type="compositionally biased region" description="Polar residues" evidence="19">
    <location>
        <begin position="93"/>
        <end position="106"/>
    </location>
</feature>
<reference evidence="21 22" key="1">
    <citation type="journal article" date="2019" name="Sci. Rep.">
        <title>Comparative genomics of chytrid fungi reveal insights into the obligate biotrophic and pathogenic lifestyle of Synchytrium endobioticum.</title>
        <authorList>
            <person name="van de Vossenberg B.T.L.H."/>
            <person name="Warris S."/>
            <person name="Nguyen H.D.T."/>
            <person name="van Gent-Pelzer M.P.E."/>
            <person name="Joly D.L."/>
            <person name="van de Geest H.C."/>
            <person name="Bonants P.J.M."/>
            <person name="Smith D.S."/>
            <person name="Levesque C.A."/>
            <person name="van der Lee T.A.J."/>
        </authorList>
    </citation>
    <scope>NUCLEOTIDE SEQUENCE [LARGE SCALE GENOMIC DNA]</scope>
    <source>
        <strain evidence="21 22">JEL517</strain>
    </source>
</reference>
<evidence type="ECO:0000256" key="9">
    <source>
        <dbReference type="ARBA" id="ARBA00022824"/>
    </source>
</evidence>
<dbReference type="SUPFAM" id="SSF48403">
    <property type="entry name" value="Ankyrin repeat"/>
    <property type="match status" value="1"/>
</dbReference>
<keyword evidence="10" id="KW-0862">Zinc</keyword>
<dbReference type="Pfam" id="PF12796">
    <property type="entry name" value="Ank_2"/>
    <property type="match status" value="2"/>
</dbReference>
<dbReference type="InterPro" id="IPR035983">
    <property type="entry name" value="Hect_E3_ubiquitin_ligase"/>
</dbReference>
<evidence type="ECO:0000256" key="8">
    <source>
        <dbReference type="ARBA" id="ARBA00022786"/>
    </source>
</evidence>
<dbReference type="PROSITE" id="PS50297">
    <property type="entry name" value="ANK_REP_REGION"/>
    <property type="match status" value="2"/>
</dbReference>
<sequence length="1556" mass="174276">MGKRKKLSSSEDDDIDDRYQPSNASSEEASEGGFNSYSSRPKSKKRRAPKKAIPTKKTSKHNTYRSKRLPSISDDDTDDIDDSGYDHQEQRTTAKQRNNSADSSPHQIVIGLSPGKSRAYIARQKGITVEELEAQQCVKSKPKPTKKPVARTSKAASSKPARTKEKALAAPVKPKRRKRSTKQARPSDDDDDDEAASDDMFVPKPVSKRHQHSSSSDSDDVRPGIQGKLRRNLTPPAKTRLIAEVTDDDDDSSKNNNIGTSLEEEEDIPPPKSSQIRKRIPKIVLDDSDDEKKDEDTDEPVIISSSRAKRKKPRRIVSDEEDDIESSDSITFTSKTVKDKKKAPPTLIADSSDDFTPIKMSSRRERVRNKLASSQSFKEWKTDKANKTMRKVDSDDDNDYNGSSEEDVVTKKKKPVKRTPSVPRAPLTKATRFVYEGNSYRRWERTMLLIGWRFFLTQSKTSERQDETYANDEDDEFIDEEEDVEDNNSDLESPSPEPKPRKKKHKKRRSTIEEDWEVQADAEDLKLSTEASNDVEPESEDQTSRRSKRRRNSKPSFVKRVLGKVESSDDIEDGDQENDKDSSEAESLESISRYELEFEAQNQDDEFAVSDNEIGREGTELFSCICGVAASYDDFKGLKMVCNRCRKKQHAGCFGFTNKEDIKKWICHECDPEKEALNIPLREAAHLRTLVQEAGLEDQAVNYLDSLADVNVPHCEDFLCYPIHYACQYGMADLLKALLDKGARPNVVDTKIRTPLHYAVAYDQPDIVEILLNTKQTKAFREIWLTTVDIGGLTPIGIACLSESRVEILKLLLKNAKKLDAEFPYTPACNYNLLHIAAARGNADAIPELLRAGFNPTDQDTNGRTAFHMACRSVTRGAGIFASETLKNLIKWISDSAHERLGVLDDRDDFGNTALLYASGCDEAEEAESGQVWIDSEKDLEFSPNTVDDSAWDQAASSMVHQLLDAGAKTDPVSIADENGRSSLHYAAVSGLPNTVLTLIEAGFKADVLDNEGFSPLLYAFFREQARKGVLSPHKPRLQYEESDSDDDSGRSNPYQVHDLELDNADDNTPSLPDEEGGSVDEDIIVRLLRASPYQLSHMSTLLASSATRPLVGKLIRSLATKPSAFVFLNTFITTNICRLHSNDLKWLLSIPGLISLENKRLYIQHRLSLLKPFSASISNVKRGINLMTSACDFAAYDSPRADSPYYGALKWGSCRPELSIQFAGEDGIGPGVTREFYDTLAPLFLDERLGLFSRDGKGLAFFSPDVVKSKVDGLATLPVTELAKRVGRMMGIMFITPKVELGLTGRCLSPAIYKTILNKEVTSADWELIDITFWKSINFILEEADDALLSEMTFETDEVDAFGKRHTVELVRGGANKTVNHMNKQGYIDLRINRKRDICKRKAYAFREGFTSVVPRDILDLLQPSELEIMMSGNATIDIEDWKANTRYELFTAIHSEIKRWFWTIVDELSQDERSLLLKFATGSSRPPASVAQMESMGGDSGFVIMLLVHEKGNKLPTASTCFNTLKIPAYTSLAQFREKLLIAIRHGSTGFAFA</sequence>
<feature type="compositionally biased region" description="Basic residues" evidence="19">
    <location>
        <begin position="500"/>
        <end position="509"/>
    </location>
</feature>
<evidence type="ECO:0000256" key="3">
    <source>
        <dbReference type="ARBA" id="ARBA00004906"/>
    </source>
</evidence>
<organism evidence="21 22">
    <name type="scientific">Synchytrium microbalum</name>
    <dbReference type="NCBI Taxonomy" id="1806994"/>
    <lineage>
        <taxon>Eukaryota</taxon>
        <taxon>Fungi</taxon>
        <taxon>Fungi incertae sedis</taxon>
        <taxon>Chytridiomycota</taxon>
        <taxon>Chytridiomycota incertae sedis</taxon>
        <taxon>Chytridiomycetes</taxon>
        <taxon>Synchytriales</taxon>
        <taxon>Synchytriaceae</taxon>
        <taxon>Synchytrium</taxon>
    </lineage>
</organism>
<feature type="region of interest" description="Disordered" evidence="19">
    <location>
        <begin position="461"/>
        <end position="588"/>
    </location>
</feature>
<dbReference type="RefSeq" id="XP_031022027.1">
    <property type="nucleotide sequence ID" value="XM_031171999.1"/>
</dbReference>
<dbReference type="SMART" id="SM00249">
    <property type="entry name" value="PHD"/>
    <property type="match status" value="1"/>
</dbReference>
<feature type="region of interest" description="Disordered" evidence="19">
    <location>
        <begin position="1"/>
        <end position="117"/>
    </location>
</feature>
<evidence type="ECO:0000256" key="11">
    <source>
        <dbReference type="ARBA" id="ARBA00023034"/>
    </source>
</evidence>
<evidence type="ECO:0000256" key="6">
    <source>
        <dbReference type="ARBA" id="ARBA00022723"/>
    </source>
</evidence>
<evidence type="ECO:0000256" key="14">
    <source>
        <dbReference type="ARBA" id="ARBA00040370"/>
    </source>
</evidence>
<keyword evidence="7" id="KW-0863">Zinc-finger</keyword>
<dbReference type="SMART" id="SM00119">
    <property type="entry name" value="HECTc"/>
    <property type="match status" value="1"/>
</dbReference>
<evidence type="ECO:0000256" key="1">
    <source>
        <dbReference type="ARBA" id="ARBA00000885"/>
    </source>
</evidence>
<dbReference type="InterPro" id="IPR001965">
    <property type="entry name" value="Znf_PHD"/>
</dbReference>
<dbReference type="STRING" id="1806994.A0A507BHL8"/>
<feature type="compositionally biased region" description="Acidic residues" evidence="19">
    <location>
        <begin position="469"/>
        <end position="489"/>
    </location>
</feature>
<dbReference type="GO" id="GO:0008270">
    <property type="term" value="F:zinc ion binding"/>
    <property type="evidence" value="ECO:0007669"/>
    <property type="project" value="UniProtKB-KW"/>
</dbReference>
<dbReference type="InterPro" id="IPR019786">
    <property type="entry name" value="Zinc_finger_PHD-type_CS"/>
</dbReference>
<dbReference type="Pfam" id="PF00632">
    <property type="entry name" value="HECT"/>
    <property type="match status" value="1"/>
</dbReference>
<dbReference type="SUPFAM" id="SSF56204">
    <property type="entry name" value="Hect, E3 ligase catalytic domain"/>
    <property type="match status" value="1"/>
</dbReference>
<comment type="subcellular location">
    <subcellularLocation>
        <location evidence="2">Endoplasmic reticulum</location>
    </subcellularLocation>
    <subcellularLocation>
        <location evidence="13">Golgi apparatus</location>
        <location evidence="13">Golgi stack membrane</location>
    </subcellularLocation>
</comment>
<feature type="compositionally biased region" description="Basic residues" evidence="19">
    <location>
        <begin position="140"/>
        <end position="149"/>
    </location>
</feature>
<keyword evidence="22" id="KW-1185">Reference proteome</keyword>
<evidence type="ECO:0000256" key="10">
    <source>
        <dbReference type="ARBA" id="ARBA00022833"/>
    </source>
</evidence>
<dbReference type="PROSITE" id="PS50237">
    <property type="entry name" value="HECT"/>
    <property type="match status" value="1"/>
</dbReference>
<dbReference type="InterPro" id="IPR000569">
    <property type="entry name" value="HECT_dom"/>
</dbReference>
<feature type="domain" description="HECT" evidence="20">
    <location>
        <begin position="1210"/>
        <end position="1556"/>
    </location>
</feature>
<dbReference type="GO" id="GO:0005783">
    <property type="term" value="C:endoplasmic reticulum"/>
    <property type="evidence" value="ECO:0007669"/>
    <property type="project" value="UniProtKB-SubCell"/>
</dbReference>
<feature type="region of interest" description="Disordered" evidence="19">
    <location>
        <begin position="1033"/>
        <end position="1078"/>
    </location>
</feature>
<dbReference type="SMART" id="SM00248">
    <property type="entry name" value="ANK"/>
    <property type="match status" value="6"/>
</dbReference>
<keyword evidence="11" id="KW-0333">Golgi apparatus</keyword>
<keyword evidence="5" id="KW-0808">Transferase</keyword>
<feature type="compositionally biased region" description="Acidic residues" evidence="19">
    <location>
        <begin position="73"/>
        <end position="83"/>
    </location>
</feature>
<comment type="catalytic activity">
    <reaction evidence="1">
        <text>S-ubiquitinyl-[E2 ubiquitin-conjugating enzyme]-L-cysteine + [acceptor protein]-L-lysine = [E2 ubiquitin-conjugating enzyme]-L-cysteine + N(6)-ubiquitinyl-[acceptor protein]-L-lysine.</text>
        <dbReference type="EC" id="2.3.2.26"/>
    </reaction>
</comment>
<dbReference type="InterPro" id="IPR002110">
    <property type="entry name" value="Ankyrin_rpt"/>
</dbReference>
<evidence type="ECO:0000256" key="5">
    <source>
        <dbReference type="ARBA" id="ARBA00022679"/>
    </source>
</evidence>
<evidence type="ECO:0000256" key="16">
    <source>
        <dbReference type="ARBA" id="ARBA00042378"/>
    </source>
</evidence>
<feature type="repeat" description="ANK" evidence="17">
    <location>
        <begin position="979"/>
        <end position="1011"/>
    </location>
</feature>
<feature type="compositionally biased region" description="Basic and acidic residues" evidence="19">
    <location>
        <begin position="378"/>
        <end position="393"/>
    </location>
</feature>
<dbReference type="EMBL" id="QEAO01000074">
    <property type="protein sequence ID" value="TPX30350.1"/>
    <property type="molecule type" value="Genomic_DNA"/>
</dbReference>
<dbReference type="Gene3D" id="1.25.40.20">
    <property type="entry name" value="Ankyrin repeat-containing domain"/>
    <property type="match status" value="3"/>
</dbReference>
<dbReference type="GeneID" id="42007296"/>
<dbReference type="InterPro" id="IPR036770">
    <property type="entry name" value="Ankyrin_rpt-contain_sf"/>
</dbReference>
<evidence type="ECO:0000256" key="7">
    <source>
        <dbReference type="ARBA" id="ARBA00022771"/>
    </source>
</evidence>
<dbReference type="PANTHER" id="PTHR11254:SF440">
    <property type="entry name" value="E3 UBIQUITIN-PROTEIN LIGASE NEDD-4"/>
    <property type="match status" value="1"/>
</dbReference>
<evidence type="ECO:0000256" key="13">
    <source>
        <dbReference type="ARBA" id="ARBA00037859"/>
    </source>
</evidence>
<feature type="compositionally biased region" description="Acidic residues" evidence="19">
    <location>
        <begin position="188"/>
        <end position="197"/>
    </location>
</feature>
<dbReference type="GO" id="GO:0061630">
    <property type="term" value="F:ubiquitin protein ligase activity"/>
    <property type="evidence" value="ECO:0007669"/>
    <property type="project" value="UniProtKB-EC"/>
</dbReference>
<evidence type="ECO:0000313" key="22">
    <source>
        <dbReference type="Proteomes" id="UP000319731"/>
    </source>
</evidence>
<feature type="repeat" description="ANK" evidence="17">
    <location>
        <begin position="829"/>
        <end position="861"/>
    </location>
</feature>
<dbReference type="InterPro" id="IPR011011">
    <property type="entry name" value="Znf_FYVE_PHD"/>
</dbReference>
<keyword evidence="12" id="KW-0131">Cell cycle</keyword>
<dbReference type="EC" id="2.3.2.26" evidence="4"/>
<feature type="active site" description="Glycyl thioester intermediate" evidence="18">
    <location>
        <position position="1523"/>
    </location>
</feature>
<dbReference type="InterPro" id="IPR050409">
    <property type="entry name" value="E3_ubiq-protein_ligase"/>
</dbReference>
<keyword evidence="9" id="KW-0256">Endoplasmic reticulum</keyword>
<dbReference type="Proteomes" id="UP000319731">
    <property type="component" value="Unassembled WGS sequence"/>
</dbReference>
<keyword evidence="17" id="KW-0040">ANK repeat</keyword>
<evidence type="ECO:0000256" key="12">
    <source>
        <dbReference type="ARBA" id="ARBA00023306"/>
    </source>
</evidence>
<dbReference type="Gene3D" id="3.30.40.10">
    <property type="entry name" value="Zinc/RING finger domain, C3HC4 (zinc finger)"/>
    <property type="match status" value="1"/>
</dbReference>
<comment type="caution">
    <text evidence="21">The sequence shown here is derived from an EMBL/GenBank/DDBJ whole genome shotgun (WGS) entry which is preliminary data.</text>
</comment>
<feature type="region of interest" description="Disordered" evidence="19">
    <location>
        <begin position="131"/>
        <end position="424"/>
    </location>
</feature>
<keyword evidence="6" id="KW-0479">Metal-binding</keyword>
<dbReference type="PROSITE" id="PS50088">
    <property type="entry name" value="ANK_REPEAT"/>
    <property type="match status" value="3"/>
</dbReference>
<dbReference type="InterPro" id="IPR013083">
    <property type="entry name" value="Znf_RING/FYVE/PHD"/>
</dbReference>
<dbReference type="Gene3D" id="3.90.1750.10">
    <property type="entry name" value="Hect, E3 ligase catalytic domains"/>
    <property type="match status" value="1"/>
</dbReference>